<name>A0A7C5KBV5_9BACT</name>
<reference evidence="2" key="1">
    <citation type="journal article" date="2020" name="mSystems">
        <title>Genome- and Community-Level Interaction Insights into Carbon Utilization and Element Cycling Functions of Hydrothermarchaeota in Hydrothermal Sediment.</title>
        <authorList>
            <person name="Zhou Z."/>
            <person name="Liu Y."/>
            <person name="Xu W."/>
            <person name="Pan J."/>
            <person name="Luo Z.H."/>
            <person name="Li M."/>
        </authorList>
    </citation>
    <scope>NUCLEOTIDE SEQUENCE [LARGE SCALE GENOMIC DNA]</scope>
    <source>
        <strain evidence="2">SpSt-1019</strain>
    </source>
</reference>
<dbReference type="InterPro" id="IPR013324">
    <property type="entry name" value="RNA_pol_sigma_r3/r4-like"/>
</dbReference>
<sequence length="110" mass="12299">MIEVPRPKLKRFIQMEPKYSVYAPKGVGRAKEEILMDLDEVETLRLVFGEGLDQDGAAKKLGVSRQTVGRTVEIAGKKLADFLVNGKVLKIKTDGNYEFVNNNSDKKTTN</sequence>
<evidence type="ECO:0000313" key="2">
    <source>
        <dbReference type="EMBL" id="HHI65599.1"/>
    </source>
</evidence>
<accession>A0A7C5KBV5</accession>
<dbReference type="AlphaFoldDB" id="A0A7C5KBV5"/>
<proteinExistence type="inferred from homology"/>
<comment type="caution">
    <text evidence="2">The sequence shown here is derived from an EMBL/GenBank/DDBJ whole genome shotgun (WGS) entry which is preliminary data.</text>
</comment>
<protein>
    <submittedName>
        <fullName evidence="2">DUF134 domain-containing protein</fullName>
    </submittedName>
</protein>
<dbReference type="SUPFAM" id="SSF88659">
    <property type="entry name" value="Sigma3 and sigma4 domains of RNA polymerase sigma factors"/>
    <property type="match status" value="1"/>
</dbReference>
<dbReference type="EMBL" id="DRUY01000117">
    <property type="protein sequence ID" value="HHI65599.1"/>
    <property type="molecule type" value="Genomic_DNA"/>
</dbReference>
<dbReference type="Pfam" id="PF02001">
    <property type="entry name" value="DUF134"/>
    <property type="match status" value="1"/>
</dbReference>
<evidence type="ECO:0000256" key="1">
    <source>
        <dbReference type="ARBA" id="ARBA00009350"/>
    </source>
</evidence>
<organism evidence="2">
    <name type="scientific">Thermodesulfobium narugense</name>
    <dbReference type="NCBI Taxonomy" id="184064"/>
    <lineage>
        <taxon>Bacteria</taxon>
        <taxon>Pseudomonadati</taxon>
        <taxon>Thermodesulfobiota</taxon>
        <taxon>Thermodesulfobiia</taxon>
        <taxon>Thermodesulfobiales</taxon>
        <taxon>Thermodesulfobiaceae</taxon>
        <taxon>Thermodesulfobium</taxon>
    </lineage>
</organism>
<dbReference type="PANTHER" id="PTHR37478:SF2">
    <property type="entry name" value="UPF0251 PROTEIN TK0562"/>
    <property type="match status" value="1"/>
</dbReference>
<dbReference type="PANTHER" id="PTHR37478">
    <property type="match status" value="1"/>
</dbReference>
<comment type="similarity">
    <text evidence="1">Belongs to the UPF0251 family.</text>
</comment>
<gene>
    <name evidence="2" type="ORF">ENL70_03500</name>
</gene>
<dbReference type="InterPro" id="IPR002852">
    <property type="entry name" value="UPF0251"/>
</dbReference>